<keyword evidence="2" id="KW-1185">Reference proteome</keyword>
<name>A0A7W9YMZ1_9ACTN</name>
<dbReference type="RefSeq" id="WP_184079338.1">
    <property type="nucleotide sequence ID" value="NZ_JACHDS010000001.1"/>
</dbReference>
<evidence type="ECO:0000313" key="1">
    <source>
        <dbReference type="EMBL" id="MBB6174960.1"/>
    </source>
</evidence>
<evidence type="ECO:0000313" key="2">
    <source>
        <dbReference type="Proteomes" id="UP000546642"/>
    </source>
</evidence>
<organism evidence="1 2">
    <name type="scientific">Nocardiopsis mwathae</name>
    <dbReference type="NCBI Taxonomy" id="1472723"/>
    <lineage>
        <taxon>Bacteria</taxon>
        <taxon>Bacillati</taxon>
        <taxon>Actinomycetota</taxon>
        <taxon>Actinomycetes</taxon>
        <taxon>Streptosporangiales</taxon>
        <taxon>Nocardiopsidaceae</taxon>
        <taxon>Nocardiopsis</taxon>
    </lineage>
</organism>
<dbReference type="Proteomes" id="UP000546642">
    <property type="component" value="Unassembled WGS sequence"/>
</dbReference>
<proteinExistence type="predicted"/>
<dbReference type="AlphaFoldDB" id="A0A7W9YMZ1"/>
<reference evidence="1 2" key="1">
    <citation type="submission" date="2020-08" db="EMBL/GenBank/DDBJ databases">
        <title>Sequencing the genomes of 1000 actinobacteria strains.</title>
        <authorList>
            <person name="Klenk H.-P."/>
        </authorList>
    </citation>
    <scope>NUCLEOTIDE SEQUENCE [LARGE SCALE GENOMIC DNA]</scope>
    <source>
        <strain evidence="1 2">DSM 46659</strain>
    </source>
</reference>
<accession>A0A7W9YMZ1</accession>
<sequence length="69" mass="7142">MPRVTTDVSPSVGAAVDPATHQVMVWTSAPGQLAHLIPLPPDLARYWASQMLSAADAAEAFASDHDSGG</sequence>
<protein>
    <submittedName>
        <fullName evidence="1">Uncharacterized protein</fullName>
    </submittedName>
</protein>
<comment type="caution">
    <text evidence="1">The sequence shown here is derived from an EMBL/GenBank/DDBJ whole genome shotgun (WGS) entry which is preliminary data.</text>
</comment>
<gene>
    <name evidence="1" type="ORF">HNR23_005020</name>
</gene>
<dbReference type="EMBL" id="JACHDS010000001">
    <property type="protein sequence ID" value="MBB6174960.1"/>
    <property type="molecule type" value="Genomic_DNA"/>
</dbReference>